<reference evidence="10 11" key="1">
    <citation type="submission" date="2024-02" db="UniProtKB">
        <authorList>
            <consortium name="WormBaseParasite"/>
        </authorList>
    </citation>
    <scope>IDENTIFICATION</scope>
</reference>
<dbReference type="SMART" id="SM00248">
    <property type="entry name" value="ANK"/>
    <property type="match status" value="3"/>
</dbReference>
<evidence type="ECO:0000256" key="7">
    <source>
        <dbReference type="PROSITE-ProRule" id="PRU00023"/>
    </source>
</evidence>
<organism evidence="9 11">
    <name type="scientific">Mesorhabditis belari</name>
    <dbReference type="NCBI Taxonomy" id="2138241"/>
    <lineage>
        <taxon>Eukaryota</taxon>
        <taxon>Metazoa</taxon>
        <taxon>Ecdysozoa</taxon>
        <taxon>Nematoda</taxon>
        <taxon>Chromadorea</taxon>
        <taxon>Rhabditida</taxon>
        <taxon>Rhabditina</taxon>
        <taxon>Rhabditomorpha</taxon>
        <taxon>Rhabditoidea</taxon>
        <taxon>Rhabditidae</taxon>
        <taxon>Mesorhabditinae</taxon>
        <taxon>Mesorhabditis</taxon>
    </lineage>
</organism>
<keyword evidence="9" id="KW-1185">Reference proteome</keyword>
<comment type="function">
    <text evidence="6">Ubiquitin-binding protein that specifically recognizes and binds 'Lys-63'-linked ubiquitin. Does not bind 'Lys-48'-linked ubiquitin. Positively regulates the internalization of ligand-activated EGFR by binding to the Ub moiety of ubiquitinated EGFR at the cell membrane.</text>
</comment>
<dbReference type="PANTHER" id="PTHR12447">
    <property type="entry name" value="ANKYRIN REPEAT DOMAIN-CONTAINING PROTEIN 13"/>
    <property type="match status" value="1"/>
</dbReference>
<accession>A0AAF3FAV7</accession>
<evidence type="ECO:0000256" key="3">
    <source>
        <dbReference type="ARBA" id="ARBA00022475"/>
    </source>
</evidence>
<dbReference type="Pfam" id="PF11904">
    <property type="entry name" value="ANKRD13_C"/>
    <property type="match status" value="1"/>
</dbReference>
<evidence type="ECO:0000256" key="2">
    <source>
        <dbReference type="ARBA" id="ARBA00004603"/>
    </source>
</evidence>
<keyword evidence="7" id="KW-0040">ANK repeat</keyword>
<dbReference type="InterPro" id="IPR003903">
    <property type="entry name" value="UIM_dom"/>
</dbReference>
<feature type="repeat" description="ANK" evidence="7">
    <location>
        <begin position="7"/>
        <end position="39"/>
    </location>
</feature>
<dbReference type="GO" id="GO:0005770">
    <property type="term" value="C:late endosome"/>
    <property type="evidence" value="ECO:0007669"/>
    <property type="project" value="UniProtKB-SubCell"/>
</dbReference>
<evidence type="ECO:0000259" key="8">
    <source>
        <dbReference type="Pfam" id="PF11904"/>
    </source>
</evidence>
<keyword evidence="4" id="KW-0677">Repeat</keyword>
<dbReference type="SMART" id="SM00726">
    <property type="entry name" value="UIM"/>
    <property type="match status" value="4"/>
</dbReference>
<dbReference type="WBParaSite" id="MBELARI_LOCUS12921">
    <property type="protein sequence ID" value="MBELARI_LOCUS12921"/>
    <property type="gene ID" value="MBELARI_LOCUS12921"/>
</dbReference>
<proteinExistence type="predicted"/>
<dbReference type="PROSITE" id="PS50297">
    <property type="entry name" value="ANK_REP_REGION"/>
    <property type="match status" value="1"/>
</dbReference>
<evidence type="ECO:0000313" key="9">
    <source>
        <dbReference type="Proteomes" id="UP000887575"/>
    </source>
</evidence>
<keyword evidence="5" id="KW-0472">Membrane</keyword>
<protein>
    <submittedName>
        <fullName evidence="10 11">Ankyrin repeat domain-containing protein 13D</fullName>
    </submittedName>
</protein>
<evidence type="ECO:0000256" key="1">
    <source>
        <dbReference type="ARBA" id="ARBA00004236"/>
    </source>
</evidence>
<evidence type="ECO:0000256" key="5">
    <source>
        <dbReference type="ARBA" id="ARBA00023136"/>
    </source>
</evidence>
<dbReference type="InterPro" id="IPR021832">
    <property type="entry name" value="ANKRD13"/>
</dbReference>
<comment type="subcellular location">
    <subcellularLocation>
        <location evidence="1">Cell membrane</location>
    </subcellularLocation>
    <subcellularLocation>
        <location evidence="2">Late endosome</location>
    </subcellularLocation>
</comment>
<feature type="repeat" description="ANK" evidence="7">
    <location>
        <begin position="42"/>
        <end position="74"/>
    </location>
</feature>
<dbReference type="AlphaFoldDB" id="A0AAF3FAV7"/>
<dbReference type="PROSITE" id="PS50088">
    <property type="entry name" value="ANK_REPEAT"/>
    <property type="match status" value="2"/>
</dbReference>
<keyword evidence="3" id="KW-1003">Cell membrane</keyword>
<dbReference type="InterPro" id="IPR055285">
    <property type="entry name" value="ANKRD13_C"/>
</dbReference>
<dbReference type="Gene3D" id="6.10.140.100">
    <property type="match status" value="1"/>
</dbReference>
<evidence type="ECO:0000313" key="11">
    <source>
        <dbReference type="WBParaSite" id="MBELARI_LOCUS3033"/>
    </source>
</evidence>
<dbReference type="Gene3D" id="1.25.40.20">
    <property type="entry name" value="Ankyrin repeat-containing domain"/>
    <property type="match status" value="1"/>
</dbReference>
<dbReference type="PANTHER" id="PTHR12447:SF31">
    <property type="entry name" value="LD31969P"/>
    <property type="match status" value="1"/>
</dbReference>
<evidence type="ECO:0000256" key="4">
    <source>
        <dbReference type="ARBA" id="ARBA00022737"/>
    </source>
</evidence>
<dbReference type="SUPFAM" id="SSF48403">
    <property type="entry name" value="Ankyrin repeat"/>
    <property type="match status" value="1"/>
</dbReference>
<feature type="domain" description="Ankyrin repeat" evidence="8">
    <location>
        <begin position="158"/>
        <end position="460"/>
    </location>
</feature>
<dbReference type="PROSITE" id="PS50330">
    <property type="entry name" value="UIM"/>
    <property type="match status" value="1"/>
</dbReference>
<dbReference type="Pfam" id="PF12796">
    <property type="entry name" value="Ank_2"/>
    <property type="match status" value="1"/>
</dbReference>
<dbReference type="InterPro" id="IPR002110">
    <property type="entry name" value="Ankyrin_rpt"/>
</dbReference>
<dbReference type="Proteomes" id="UP000887575">
    <property type="component" value="Unassembled WGS sequence"/>
</dbReference>
<name>A0AAF3FAV7_9BILA</name>
<dbReference type="InterPro" id="IPR036770">
    <property type="entry name" value="Ankyrin_rpt-contain_sf"/>
</dbReference>
<sequence>MLKSPLQLEFPLHWAIFTNNLNELKSLLEEDAEIDLEKQDCRGRTPLMLAITLAHKDCAKELLRRGADADAQNKGMWSVSHEAISHGDPEMIRAVIKHRDFQRNVKCLTSIRNILQKLKETPDFYVEMNWEFSSWVPFVSRLCPSDTYKIYKSGESVRIDTTLVGFEGSSWKRGNQTYLFKFSEANLPQLIIMDHIEKSATVQTITESDRLDDFEPPEEAITFRMSEPISTTYIDVEKISFERSKSGGFFSWITSTERAEEIDGHECKTFNASNVDLVTKQRVEHLSDEDKARFKQESESHPLSSVLKMVRSEITEVSPNTADSLGGITPAEYLDKDFELNCDIGRAKEISRKSNTFKATLWLAEEYPLQLQEQIIPIVDLMASNSAHFARLNNFIRLQLPAGFPVKIEIPLFHVVSAKITFGNINKPGRFVTPIDEPSVNGIMPVTIDDQCFEIPSNYSSFDELSAANWWDANNDPTSPPSGHRHHYSAEQQEEMLLQLAIQQSLQDNSTNRGEDEQQQGNGNLMMSVAPQGWFEAPQETSWSPAADREAQELAIAIQESLRFANNPNAANEEPPAYLPVLPIANLEDDLSMALRLSQVEEEQRRQAAVSEEEELARILELSKQDH</sequence>
<dbReference type="WBParaSite" id="MBELARI_LOCUS3033">
    <property type="protein sequence ID" value="MBELARI_LOCUS3033"/>
    <property type="gene ID" value="MBELARI_LOCUS3033"/>
</dbReference>
<evidence type="ECO:0000313" key="10">
    <source>
        <dbReference type="WBParaSite" id="MBELARI_LOCUS12921"/>
    </source>
</evidence>
<dbReference type="GO" id="GO:0005886">
    <property type="term" value="C:plasma membrane"/>
    <property type="evidence" value="ECO:0007669"/>
    <property type="project" value="UniProtKB-SubCell"/>
</dbReference>
<evidence type="ECO:0000256" key="6">
    <source>
        <dbReference type="ARBA" id="ARBA00024956"/>
    </source>
</evidence>